<organism evidence="1 2">
    <name type="scientific">Ruminococcus flavefaciens</name>
    <dbReference type="NCBI Taxonomy" id="1265"/>
    <lineage>
        <taxon>Bacteria</taxon>
        <taxon>Bacillati</taxon>
        <taxon>Bacillota</taxon>
        <taxon>Clostridia</taxon>
        <taxon>Eubacteriales</taxon>
        <taxon>Oscillospiraceae</taxon>
        <taxon>Ruminococcus</taxon>
    </lineage>
</organism>
<proteinExistence type="predicted"/>
<accession>A0A1K1P7E5</accession>
<evidence type="ECO:0000313" key="2">
    <source>
        <dbReference type="Proteomes" id="UP000183461"/>
    </source>
</evidence>
<dbReference type="RefSeq" id="WP_072300763.1">
    <property type="nucleotide sequence ID" value="NZ_FPIP01000007.1"/>
</dbReference>
<dbReference type="EMBL" id="FPIP01000007">
    <property type="protein sequence ID" value="SFW43381.1"/>
    <property type="molecule type" value="Genomic_DNA"/>
</dbReference>
<gene>
    <name evidence="1" type="ORF">SAMN02910280_2541</name>
</gene>
<protein>
    <recommendedName>
        <fullName evidence="3">Ribbon-helix-helix protein CopG domain-containing protein</fullName>
    </recommendedName>
</protein>
<evidence type="ECO:0008006" key="3">
    <source>
        <dbReference type="Google" id="ProtNLM"/>
    </source>
</evidence>
<dbReference type="AlphaFoldDB" id="A0A1K1P7E5"/>
<name>A0A1K1P7E5_RUMFL</name>
<reference evidence="1 2" key="1">
    <citation type="submission" date="2016-11" db="EMBL/GenBank/DDBJ databases">
        <authorList>
            <person name="Jaros S."/>
            <person name="Januszkiewicz K."/>
            <person name="Wedrychowicz H."/>
        </authorList>
    </citation>
    <scope>NUCLEOTIDE SEQUENCE [LARGE SCALE GENOMIC DNA]</scope>
    <source>
        <strain evidence="1 2">YL228</strain>
    </source>
</reference>
<evidence type="ECO:0000313" key="1">
    <source>
        <dbReference type="EMBL" id="SFW43381.1"/>
    </source>
</evidence>
<dbReference type="Proteomes" id="UP000183461">
    <property type="component" value="Unassembled WGS sequence"/>
</dbReference>
<sequence length="214" mass="24362">MKKSVYSLVLMDDVIKAVDQQAYRLGTSRSNLINQILAEHLSCVTPEMRMREIFGQVAELVSSSFCVQEQRSPSLMTVRTALEYKYRPTINYKVELERAPVEYLGTLRVSIRTQSAALIDMFHSFFAYRAKLENAYLSRLGVDSYSCEIGEGSFARKLINTRTLDPDQAGAAIGEYIKDLDRAVKTYFAAPKEFGESAPLLEKNYRLLLEKYII</sequence>